<accession>A0A6I6G4T1</accession>
<dbReference type="Proteomes" id="UP000426027">
    <property type="component" value="Chromosome"/>
</dbReference>
<dbReference type="AlphaFoldDB" id="A0A6I6G4T1"/>
<dbReference type="EMBL" id="CP046566">
    <property type="protein sequence ID" value="QGW27097.1"/>
    <property type="molecule type" value="Genomic_DNA"/>
</dbReference>
<keyword evidence="2" id="KW-1185">Reference proteome</keyword>
<dbReference type="RefSeq" id="WP_157476511.1">
    <property type="nucleotide sequence ID" value="NZ_CP046566.1"/>
</dbReference>
<evidence type="ECO:0000313" key="1">
    <source>
        <dbReference type="EMBL" id="QGW27097.1"/>
    </source>
</evidence>
<protein>
    <submittedName>
        <fullName evidence="1">Uncharacterized protein</fullName>
    </submittedName>
</protein>
<name>A0A6I6G4T1_9BACT</name>
<gene>
    <name evidence="1" type="ORF">GLV81_02335</name>
</gene>
<dbReference type="KEGG" id="fls:GLV81_02335"/>
<proteinExistence type="predicted"/>
<sequence>MAHPNLALIEALRETARRLRQPDTKYAWGNHGSCNCGNLLQTITRLDEKEIMHFARTGDGEWTELAEEYCGVTDAPVGLLISKLQQIGLTPSDIHNIEYLEDKEVLQALPGGFRWLSRNQREDVIVYMDTMAQLLEDKLLRLVHVSFDELMTIEKVETV</sequence>
<evidence type="ECO:0000313" key="2">
    <source>
        <dbReference type="Proteomes" id="UP000426027"/>
    </source>
</evidence>
<organism evidence="1 2">
    <name type="scientific">Phnomibacter ginsenosidimutans</name>
    <dbReference type="NCBI Taxonomy" id="2676868"/>
    <lineage>
        <taxon>Bacteria</taxon>
        <taxon>Pseudomonadati</taxon>
        <taxon>Bacteroidota</taxon>
        <taxon>Chitinophagia</taxon>
        <taxon>Chitinophagales</taxon>
        <taxon>Chitinophagaceae</taxon>
        <taxon>Phnomibacter</taxon>
    </lineage>
</organism>
<reference evidence="1 2" key="1">
    <citation type="submission" date="2019-11" db="EMBL/GenBank/DDBJ databases">
        <authorList>
            <person name="Im W.T."/>
        </authorList>
    </citation>
    <scope>NUCLEOTIDE SEQUENCE [LARGE SCALE GENOMIC DNA]</scope>
    <source>
        <strain evidence="1 2">SB-02</strain>
    </source>
</reference>